<dbReference type="NCBIfam" id="TIGR03173">
    <property type="entry name" value="pbuX"/>
    <property type="match status" value="1"/>
</dbReference>
<evidence type="ECO:0000256" key="8">
    <source>
        <dbReference type="SAM" id="Phobius"/>
    </source>
</evidence>
<comment type="similarity">
    <text evidence="2">Belongs to the nucleobase:cation symporter-2 (NCS2) (TC 2.A.40) family.</text>
</comment>
<organism evidence="9 10">
    <name type="scientific">Bacteroides sedimenti</name>
    <dbReference type="NCBI Taxonomy" id="2136147"/>
    <lineage>
        <taxon>Bacteria</taxon>
        <taxon>Pseudomonadati</taxon>
        <taxon>Bacteroidota</taxon>
        <taxon>Bacteroidia</taxon>
        <taxon>Bacteroidales</taxon>
        <taxon>Bacteroidaceae</taxon>
        <taxon>Bacteroides</taxon>
    </lineage>
</organism>
<evidence type="ECO:0000256" key="2">
    <source>
        <dbReference type="ARBA" id="ARBA00008821"/>
    </source>
</evidence>
<comment type="subcellular location">
    <subcellularLocation>
        <location evidence="1">Cell membrane</location>
        <topology evidence="1">Multi-pass membrane protein</topology>
    </subcellularLocation>
</comment>
<dbReference type="NCBIfam" id="NF037981">
    <property type="entry name" value="NCS2_1"/>
    <property type="match status" value="1"/>
</dbReference>
<feature type="transmembrane region" description="Helical" evidence="8">
    <location>
        <begin position="340"/>
        <end position="361"/>
    </location>
</feature>
<protein>
    <submittedName>
        <fullName evidence="9">Xanthine permease</fullName>
    </submittedName>
</protein>
<dbReference type="Pfam" id="PF00860">
    <property type="entry name" value="Xan_ur_permease"/>
    <property type="match status" value="1"/>
</dbReference>
<name>A0ABM8IBZ1_9BACE</name>
<reference evidence="9 10" key="1">
    <citation type="submission" date="2023-04" db="EMBL/GenBank/DDBJ databases">
        <title>Draft genome sequence of acteroides sedimenti strain YN3PY1.</title>
        <authorList>
            <person name="Yoshida N."/>
        </authorList>
    </citation>
    <scope>NUCLEOTIDE SEQUENCE [LARGE SCALE GENOMIC DNA]</scope>
    <source>
        <strain evidence="9 10">YN3PY1</strain>
    </source>
</reference>
<dbReference type="PROSITE" id="PS01116">
    <property type="entry name" value="XANTH_URACIL_PERMASE"/>
    <property type="match status" value="1"/>
</dbReference>
<dbReference type="NCBIfam" id="TIGR00801">
    <property type="entry name" value="ncs2"/>
    <property type="match status" value="1"/>
</dbReference>
<dbReference type="Proteomes" id="UP001496674">
    <property type="component" value="Chromosome"/>
</dbReference>
<evidence type="ECO:0000256" key="4">
    <source>
        <dbReference type="ARBA" id="ARBA00022475"/>
    </source>
</evidence>
<dbReference type="RefSeq" id="WP_353330093.1">
    <property type="nucleotide sequence ID" value="NZ_AP028055.1"/>
</dbReference>
<dbReference type="EMBL" id="AP028055">
    <property type="protein sequence ID" value="BEG99503.1"/>
    <property type="molecule type" value="Genomic_DNA"/>
</dbReference>
<feature type="transmembrane region" description="Helical" evidence="8">
    <location>
        <begin position="397"/>
        <end position="415"/>
    </location>
</feature>
<dbReference type="InterPro" id="IPR006043">
    <property type="entry name" value="NCS2"/>
</dbReference>
<keyword evidence="10" id="KW-1185">Reference proteome</keyword>
<evidence type="ECO:0000313" key="9">
    <source>
        <dbReference type="EMBL" id="BEG99503.1"/>
    </source>
</evidence>
<feature type="transmembrane region" description="Helical" evidence="8">
    <location>
        <begin position="102"/>
        <end position="128"/>
    </location>
</feature>
<dbReference type="InterPro" id="IPR006042">
    <property type="entry name" value="Xan_ur_permease"/>
</dbReference>
<feature type="transmembrane region" description="Helical" evidence="8">
    <location>
        <begin position="367"/>
        <end position="385"/>
    </location>
</feature>
<feature type="transmembrane region" description="Helical" evidence="8">
    <location>
        <begin position="140"/>
        <end position="162"/>
    </location>
</feature>
<evidence type="ECO:0000313" key="10">
    <source>
        <dbReference type="Proteomes" id="UP001496674"/>
    </source>
</evidence>
<keyword evidence="4" id="KW-1003">Cell membrane</keyword>
<keyword evidence="7 8" id="KW-0472">Membrane</keyword>
<dbReference type="InterPro" id="IPR017588">
    <property type="entry name" value="UacT-like"/>
</dbReference>
<feature type="transmembrane region" description="Helical" evidence="8">
    <location>
        <begin position="207"/>
        <end position="227"/>
    </location>
</feature>
<proteinExistence type="inferred from homology"/>
<feature type="transmembrane region" description="Helical" evidence="8">
    <location>
        <begin position="33"/>
        <end position="55"/>
    </location>
</feature>
<evidence type="ECO:0000256" key="5">
    <source>
        <dbReference type="ARBA" id="ARBA00022692"/>
    </source>
</evidence>
<keyword evidence="6 8" id="KW-1133">Transmembrane helix</keyword>
<feature type="transmembrane region" description="Helical" evidence="8">
    <location>
        <begin position="62"/>
        <end position="82"/>
    </location>
</feature>
<evidence type="ECO:0000256" key="1">
    <source>
        <dbReference type="ARBA" id="ARBA00004651"/>
    </source>
</evidence>
<feature type="transmembrane region" description="Helical" evidence="8">
    <location>
        <begin position="427"/>
        <end position="447"/>
    </location>
</feature>
<keyword evidence="5 8" id="KW-0812">Transmembrane</keyword>
<dbReference type="PANTHER" id="PTHR42810:SF2">
    <property type="entry name" value="PURINE PERMEASE C1399.01C-RELATED"/>
    <property type="match status" value="1"/>
</dbReference>
<keyword evidence="3" id="KW-0813">Transport</keyword>
<feature type="transmembrane region" description="Helical" evidence="8">
    <location>
        <begin position="255"/>
        <end position="274"/>
    </location>
</feature>
<evidence type="ECO:0000256" key="6">
    <source>
        <dbReference type="ARBA" id="ARBA00022989"/>
    </source>
</evidence>
<evidence type="ECO:0000256" key="3">
    <source>
        <dbReference type="ARBA" id="ARBA00022448"/>
    </source>
</evidence>
<evidence type="ECO:0000256" key="7">
    <source>
        <dbReference type="ARBA" id="ARBA00023136"/>
    </source>
</evidence>
<sequence length="464" mass="48926">MDIQTKKEQTSPASSTSDLIYGLNERPPLKETLFAALQHLLAIFVGIITPPLIICEALRTDLATTGFMVSMALFASGVSTFIQCKKFGPVGCGLLCIQGTSFSFIGPIITAGLQGGLPLVFGVCMAASPVEMIVSRTFKYLRHIITPLVSGIVVLLIGLSLIKVGVVSCGGGFDAMKNGTFGSIENVGLAAIVLGSVLFFNRCNNKYLRMSSIVLGLGLGYGIAFAMGKVDFSQTFTTGFWSINIPMPFKYGLDFNFSSFLALGLIYLITAIEATGDVTANSMISGEPIEGETYLKRVSGGVLADGFNSCLAGVFNSFPNSIFAQNNGIIQLTGVASRYVGYYIAGMLVLLGLFPIVGTIFSLMPAPVLGGATLLMFGTVASAGVRIISSHKIDRKATLVLAVSLALGLGVELMPDILNQAPQSIKAIFSSGITTGGLTAILANALIRVKEGSDERKDEREIIE</sequence>
<accession>A0ABM8IBZ1</accession>
<gene>
    <name evidence="9" type="ORF">BSYN_17680</name>
</gene>
<feature type="transmembrane region" description="Helical" evidence="8">
    <location>
        <begin position="182"/>
        <end position="200"/>
    </location>
</feature>
<dbReference type="PANTHER" id="PTHR42810">
    <property type="entry name" value="PURINE PERMEASE C1399.01C-RELATED"/>
    <property type="match status" value="1"/>
</dbReference>